<dbReference type="EMBL" id="LJIJ01001230">
    <property type="protein sequence ID" value="ODM92442.1"/>
    <property type="molecule type" value="Genomic_DNA"/>
</dbReference>
<dbReference type="STRING" id="48709.A0A1D2MHR3"/>
<dbReference type="GO" id="GO:0005829">
    <property type="term" value="C:cytosol"/>
    <property type="evidence" value="ECO:0007669"/>
    <property type="project" value="TreeGrafter"/>
</dbReference>
<proteinExistence type="inferred from homology"/>
<feature type="active site" description="Tele-phosphohistidine intermediate" evidence="6">
    <location>
        <position position="16"/>
    </location>
</feature>
<organism evidence="8 9">
    <name type="scientific">Orchesella cincta</name>
    <name type="common">Springtail</name>
    <name type="synonym">Podura cincta</name>
    <dbReference type="NCBI Taxonomy" id="48709"/>
    <lineage>
        <taxon>Eukaryota</taxon>
        <taxon>Metazoa</taxon>
        <taxon>Ecdysozoa</taxon>
        <taxon>Arthropoda</taxon>
        <taxon>Hexapoda</taxon>
        <taxon>Collembola</taxon>
        <taxon>Entomobryomorpha</taxon>
        <taxon>Entomobryoidea</taxon>
        <taxon>Orchesellidae</taxon>
        <taxon>Orchesellinae</taxon>
        <taxon>Orchesella</taxon>
    </lineage>
</organism>
<evidence type="ECO:0000256" key="7">
    <source>
        <dbReference type="PIRSR" id="PIRSR613078-2"/>
    </source>
</evidence>
<dbReference type="PROSITE" id="PS00175">
    <property type="entry name" value="PG_MUTASE"/>
    <property type="match status" value="1"/>
</dbReference>
<dbReference type="InterPro" id="IPR001345">
    <property type="entry name" value="PG/BPGM_mutase_AS"/>
</dbReference>
<evidence type="ECO:0000256" key="4">
    <source>
        <dbReference type="ARBA" id="ARBA00040907"/>
    </source>
</evidence>
<dbReference type="CDD" id="cd07067">
    <property type="entry name" value="HP_PGM_like"/>
    <property type="match status" value="1"/>
</dbReference>
<dbReference type="GO" id="GO:0045820">
    <property type="term" value="P:negative regulation of glycolytic process"/>
    <property type="evidence" value="ECO:0007669"/>
    <property type="project" value="TreeGrafter"/>
</dbReference>
<evidence type="ECO:0000256" key="6">
    <source>
        <dbReference type="PIRSR" id="PIRSR613078-1"/>
    </source>
</evidence>
<gene>
    <name evidence="8" type="ORF">Ocin01_14244</name>
</gene>
<comment type="caution">
    <text evidence="8">The sequence shown here is derived from an EMBL/GenBank/DDBJ whole genome shotgun (WGS) entry which is preliminary data.</text>
</comment>
<dbReference type="Gene3D" id="3.40.50.1240">
    <property type="entry name" value="Phosphoglycerate mutase-like"/>
    <property type="match status" value="1"/>
</dbReference>
<evidence type="ECO:0000256" key="1">
    <source>
        <dbReference type="ARBA" id="ARBA00000464"/>
    </source>
</evidence>
<dbReference type="OrthoDB" id="354304at2759"/>
<name>A0A1D2MHR3_ORCCI</name>
<accession>A0A1D2MHR3</accession>
<feature type="binding site" evidence="7">
    <location>
        <position position="65"/>
    </location>
    <ligand>
        <name>substrate</name>
    </ligand>
</feature>
<feature type="binding site" evidence="7">
    <location>
        <begin position="15"/>
        <end position="22"/>
    </location>
    <ligand>
        <name>substrate</name>
    </ligand>
</feature>
<keyword evidence="9" id="KW-1185">Reference proteome</keyword>
<dbReference type="SUPFAM" id="SSF53254">
    <property type="entry name" value="Phosphoglycerate mutase-like"/>
    <property type="match status" value="1"/>
</dbReference>
<dbReference type="GO" id="GO:0043456">
    <property type="term" value="P:regulation of pentose-phosphate shunt"/>
    <property type="evidence" value="ECO:0007669"/>
    <property type="project" value="TreeGrafter"/>
</dbReference>
<evidence type="ECO:0000256" key="3">
    <source>
        <dbReference type="ARBA" id="ARBA00038362"/>
    </source>
</evidence>
<evidence type="ECO:0000313" key="8">
    <source>
        <dbReference type="EMBL" id="ODM92442.1"/>
    </source>
</evidence>
<sequence>MPSAENVTLTLYVVRHGECQGNVAQALLEPFSDPLTDVGRAQAELLGKCLQDVEFTRAYASDYPRTFETAKIILEQSKATKVKTIKPEKRIRERDYTGLIGTSAAHLVELMMGKMRDGLTYLECQMPDSETTTQLEDRIINFFSELISDCKASPNSEENVLAVSHGLTNQRLMILLNSRAQDFGIGQWTRNLFSERLMRNTTFHKIVFEIPRNGSEVSAHVAYPHFREHVEGNVASSVKKNVRDQDNYSFLENPDLDKAESETVHYCKPV</sequence>
<comment type="similarity">
    <text evidence="3">Belongs to the phosphoglycerate mutase family.</text>
</comment>
<reference evidence="8 9" key="1">
    <citation type="journal article" date="2016" name="Genome Biol. Evol.">
        <title>Gene Family Evolution Reflects Adaptation to Soil Environmental Stressors in the Genome of the Collembolan Orchesella cincta.</title>
        <authorList>
            <person name="Faddeeva-Vakhrusheva A."/>
            <person name="Derks M.F."/>
            <person name="Anvar S.Y."/>
            <person name="Agamennone V."/>
            <person name="Suring W."/>
            <person name="Smit S."/>
            <person name="van Straalen N.M."/>
            <person name="Roelofs D."/>
        </authorList>
    </citation>
    <scope>NUCLEOTIDE SEQUENCE [LARGE SCALE GENOMIC DNA]</scope>
    <source>
        <tissue evidence="8">Mixed pool</tissue>
    </source>
</reference>
<keyword evidence="2" id="KW-0378">Hydrolase</keyword>
<dbReference type="InterPro" id="IPR051695">
    <property type="entry name" value="Phosphoglycerate_Mutase"/>
</dbReference>
<dbReference type="Pfam" id="PF00300">
    <property type="entry name" value="His_Phos_1"/>
    <property type="match status" value="1"/>
</dbReference>
<dbReference type="InterPro" id="IPR013078">
    <property type="entry name" value="His_Pase_superF_clade-1"/>
</dbReference>
<dbReference type="Proteomes" id="UP000094527">
    <property type="component" value="Unassembled WGS sequence"/>
</dbReference>
<dbReference type="PANTHER" id="PTHR46517:SF1">
    <property type="entry name" value="FRUCTOSE-2,6-BISPHOSPHATASE TIGAR"/>
    <property type="match status" value="1"/>
</dbReference>
<feature type="active site" description="Proton donor/acceptor" evidence="6">
    <location>
        <position position="93"/>
    </location>
</feature>
<dbReference type="SMART" id="SM00855">
    <property type="entry name" value="PGAM"/>
    <property type="match status" value="1"/>
</dbReference>
<evidence type="ECO:0000256" key="2">
    <source>
        <dbReference type="ARBA" id="ARBA00022801"/>
    </source>
</evidence>
<dbReference type="AlphaFoldDB" id="A0A1D2MHR3"/>
<protein>
    <recommendedName>
        <fullName evidence="4">Fructose-2,6-bisphosphatase TIGAR</fullName>
    </recommendedName>
    <alternativeName>
        <fullName evidence="5">TP53-induced glycolysis and apoptosis regulator</fullName>
    </alternativeName>
</protein>
<evidence type="ECO:0000313" key="9">
    <source>
        <dbReference type="Proteomes" id="UP000094527"/>
    </source>
</evidence>
<evidence type="ECO:0000256" key="5">
    <source>
        <dbReference type="ARBA" id="ARBA00042275"/>
    </source>
</evidence>
<comment type="catalytic activity">
    <reaction evidence="1">
        <text>beta-D-fructose 2,6-bisphosphate + H2O = beta-D-fructose 6-phosphate + phosphate</text>
        <dbReference type="Rhea" id="RHEA:17289"/>
        <dbReference type="ChEBI" id="CHEBI:15377"/>
        <dbReference type="ChEBI" id="CHEBI:43474"/>
        <dbReference type="ChEBI" id="CHEBI:57634"/>
        <dbReference type="ChEBI" id="CHEBI:58579"/>
        <dbReference type="EC" id="3.1.3.46"/>
    </reaction>
</comment>
<dbReference type="PANTHER" id="PTHR46517">
    <property type="entry name" value="FRUCTOSE-2,6-BISPHOSPHATASE TIGAR"/>
    <property type="match status" value="1"/>
</dbReference>
<feature type="binding site" evidence="7">
    <location>
        <begin position="93"/>
        <end position="96"/>
    </location>
    <ligand>
        <name>substrate</name>
    </ligand>
</feature>
<dbReference type="InterPro" id="IPR029033">
    <property type="entry name" value="His_PPase_superfam"/>
</dbReference>
<dbReference type="GO" id="GO:0004331">
    <property type="term" value="F:fructose-2,6-bisphosphate 2-phosphatase activity"/>
    <property type="evidence" value="ECO:0007669"/>
    <property type="project" value="UniProtKB-EC"/>
</dbReference>